<feature type="chain" id="PRO_5040852834" description="Arylsulfotransferase" evidence="2">
    <location>
        <begin position="28"/>
        <end position="576"/>
    </location>
</feature>
<dbReference type="InterPro" id="IPR039535">
    <property type="entry name" value="ASST-like"/>
</dbReference>
<evidence type="ECO:0000256" key="2">
    <source>
        <dbReference type="SAM" id="SignalP"/>
    </source>
</evidence>
<evidence type="ECO:0000256" key="1">
    <source>
        <dbReference type="SAM" id="Phobius"/>
    </source>
</evidence>
<keyword evidence="2" id="KW-0732">Signal</keyword>
<comment type="caution">
    <text evidence="3">The sequence shown here is derived from an EMBL/GenBank/DDBJ whole genome shotgun (WGS) entry which is preliminary data.</text>
</comment>
<organism evidence="3 4">
    <name type="scientific">Fusarium piperis</name>
    <dbReference type="NCBI Taxonomy" id="1435070"/>
    <lineage>
        <taxon>Eukaryota</taxon>
        <taxon>Fungi</taxon>
        <taxon>Dikarya</taxon>
        <taxon>Ascomycota</taxon>
        <taxon>Pezizomycotina</taxon>
        <taxon>Sordariomycetes</taxon>
        <taxon>Hypocreomycetidae</taxon>
        <taxon>Hypocreales</taxon>
        <taxon>Nectriaceae</taxon>
        <taxon>Fusarium</taxon>
        <taxon>Fusarium solani species complex</taxon>
    </lineage>
</organism>
<keyword evidence="1" id="KW-0472">Membrane</keyword>
<dbReference type="EMBL" id="JAPEUR010000023">
    <property type="protein sequence ID" value="KAJ4327521.1"/>
    <property type="molecule type" value="Genomic_DNA"/>
</dbReference>
<accession>A0A9W8WKB3</accession>
<name>A0A9W8WKB3_9HYPO</name>
<sequence>MSPASLRVQLTLTLVLYLQGLFSPASASSLVTQKSDGRSSSWFDWGWYGAYPHSSYESFGAQSPWPLVVKTNDRCDSGYIFAETRGFYVDAPGPVILDNAGNLVWMETLWGEAMDVKVQRFNGKDYITFWHGTDNGTFGEGYYLMKTKTWLIVVPISDFTGDLHEFRITEEGTVLMTIYNRKPADLSAYGILDGWIFDSIFQEIDLNTDEPVFEWHTSDHFPTRDSLTPINGQGKTGKSAFDFFHINSVGKGEAGDYIISSRYYCNVATISGKDGRVLWQLGGANSSFGDLSDGAASNFTWNHHAAWQGKNNLTVFGNGSNGNQNSARFSRGLMINLDMDAITVSLEQEYISSHKILSPSQGSVQVLPNGNVLVGWGHVPSFTEFSREGDVLCDTHIGPINFDVCSWVKNYRTFKYPWIGRPKTLPDVAMRLEKNVLFVSWNGVTEVYSRPPQSASDALSDEFRDLGFTEKTAFEMMIATPRDADQFIREAALDRDGNVLAHSTPVSKNEYTMARLIDDPVRGSRMEPLHILCLSLLGAVVGVCIIYIFRFTIYRGINRVLRREAPSKYQALPMHS</sequence>
<dbReference type="PANTHER" id="PTHR35340:SF5">
    <property type="entry name" value="ASST-DOMAIN-CONTAINING PROTEIN"/>
    <property type="match status" value="1"/>
</dbReference>
<dbReference type="InterPro" id="IPR053143">
    <property type="entry name" value="Arylsulfate_ST"/>
</dbReference>
<feature type="transmembrane region" description="Helical" evidence="1">
    <location>
        <begin position="529"/>
        <end position="553"/>
    </location>
</feature>
<evidence type="ECO:0008006" key="5">
    <source>
        <dbReference type="Google" id="ProtNLM"/>
    </source>
</evidence>
<reference evidence="3" key="1">
    <citation type="submission" date="2022-10" db="EMBL/GenBank/DDBJ databases">
        <title>Tapping the CABI collections for fungal endophytes: first genome assemblies for Collariella, Neodidymelliopsis, Ascochyta clinopodiicola, Didymella pomorum, Didymosphaeria variabile, Neocosmospora piperis and Neocucurbitaria cava.</title>
        <authorList>
            <person name="Hill R."/>
        </authorList>
    </citation>
    <scope>NUCLEOTIDE SEQUENCE</scope>
    <source>
        <strain evidence="3">IMI 366586</strain>
    </source>
</reference>
<dbReference type="AlphaFoldDB" id="A0A9W8WKB3"/>
<evidence type="ECO:0000313" key="4">
    <source>
        <dbReference type="Proteomes" id="UP001140502"/>
    </source>
</evidence>
<gene>
    <name evidence="3" type="ORF">N0V84_002049</name>
</gene>
<dbReference type="OrthoDB" id="5427350at2759"/>
<dbReference type="Pfam" id="PF14269">
    <property type="entry name" value="Arylsulfotran_2"/>
    <property type="match status" value="1"/>
</dbReference>
<dbReference type="Proteomes" id="UP001140502">
    <property type="component" value="Unassembled WGS sequence"/>
</dbReference>
<dbReference type="PANTHER" id="PTHR35340">
    <property type="entry name" value="PQQ ENZYME REPEAT PROTEIN-RELATED"/>
    <property type="match status" value="1"/>
</dbReference>
<keyword evidence="4" id="KW-1185">Reference proteome</keyword>
<protein>
    <recommendedName>
        <fullName evidence="5">Arylsulfotransferase</fullName>
    </recommendedName>
</protein>
<evidence type="ECO:0000313" key="3">
    <source>
        <dbReference type="EMBL" id="KAJ4327521.1"/>
    </source>
</evidence>
<keyword evidence="1" id="KW-1133">Transmembrane helix</keyword>
<keyword evidence="1" id="KW-0812">Transmembrane</keyword>
<proteinExistence type="predicted"/>
<feature type="signal peptide" evidence="2">
    <location>
        <begin position="1"/>
        <end position="27"/>
    </location>
</feature>